<dbReference type="AlphaFoldDB" id="A0A1V4B1P9"/>
<proteinExistence type="predicted"/>
<dbReference type="RefSeq" id="WP_078218269.1">
    <property type="nucleotide sequence ID" value="NZ_MUXZ01000011.1"/>
</dbReference>
<name>A0A1V4B1P9_9PAST</name>
<gene>
    <name evidence="1" type="ORF">NCTC1659_01601</name>
</gene>
<keyword evidence="2" id="KW-1185">Reference proteome</keyword>
<evidence type="ECO:0000313" key="1">
    <source>
        <dbReference type="EMBL" id="STO60314.1"/>
    </source>
</evidence>
<dbReference type="STRING" id="733.B0186_04880"/>
<protein>
    <submittedName>
        <fullName evidence="1">Uncharacterized protein</fullName>
    </submittedName>
</protein>
<sequence length="72" mass="8047">MANSNTEHSKKLRAKTAAAHMKKLREQGLIKQISLSLPTELAVEFDAILAELGENRVSGIRALCTFYRQYQG</sequence>
<reference evidence="1 2" key="1">
    <citation type="submission" date="2018-06" db="EMBL/GenBank/DDBJ databases">
        <authorList>
            <consortium name="Pathogen Informatics"/>
            <person name="Doyle S."/>
        </authorList>
    </citation>
    <scope>NUCLEOTIDE SEQUENCE [LARGE SCALE GENOMIC DNA]</scope>
    <source>
        <strain evidence="1 2">NCTC1659</strain>
    </source>
</reference>
<dbReference type="Proteomes" id="UP000254329">
    <property type="component" value="Unassembled WGS sequence"/>
</dbReference>
<dbReference type="EMBL" id="UGHF01000001">
    <property type="protein sequence ID" value="STO60314.1"/>
    <property type="molecule type" value="Genomic_DNA"/>
</dbReference>
<organism evidence="1 2">
    <name type="scientific">Canicola haemoglobinophilus</name>
    <dbReference type="NCBI Taxonomy" id="733"/>
    <lineage>
        <taxon>Bacteria</taxon>
        <taxon>Pseudomonadati</taxon>
        <taxon>Pseudomonadota</taxon>
        <taxon>Gammaproteobacteria</taxon>
        <taxon>Pasteurellales</taxon>
        <taxon>Pasteurellaceae</taxon>
        <taxon>Canicola</taxon>
    </lineage>
</organism>
<accession>A0A1V4B1P9</accession>
<evidence type="ECO:0000313" key="2">
    <source>
        <dbReference type="Proteomes" id="UP000254329"/>
    </source>
</evidence>